<dbReference type="SUPFAM" id="SSF47226">
    <property type="entry name" value="Histidine-containing phosphotransfer domain, HPT domain"/>
    <property type="match status" value="1"/>
</dbReference>
<reference evidence="4 5" key="1">
    <citation type="submission" date="2016-10" db="EMBL/GenBank/DDBJ databases">
        <title>Draft Genome sequence of Roseomonas sp. strain M3.</title>
        <authorList>
            <person name="Subhash Y."/>
            <person name="Lee S."/>
        </authorList>
    </citation>
    <scope>NUCLEOTIDE SEQUENCE [LARGE SCALE GENOMIC DNA]</scope>
    <source>
        <strain evidence="4 5">M3</strain>
    </source>
</reference>
<keyword evidence="5" id="KW-1185">Reference proteome</keyword>
<comment type="caution">
    <text evidence="4">The sequence shown here is derived from an EMBL/GenBank/DDBJ whole genome shotgun (WGS) entry which is preliminary data.</text>
</comment>
<name>A0A1V2H6K9_9PROT</name>
<sequence length="117" mass="12363">MADDAAREAVRQKLEQIRSLYAARLGEKLSELDAALEQSRRSGDGRDLKLALRLAHNVAGTASVVGLRRVGLAALEFEKLLDSMVENAGPAPDAALAAAARSLHEAAAAELGLQQHP</sequence>
<dbReference type="Gene3D" id="1.20.120.160">
    <property type="entry name" value="HPT domain"/>
    <property type="match status" value="1"/>
</dbReference>
<dbReference type="GO" id="GO:0004672">
    <property type="term" value="F:protein kinase activity"/>
    <property type="evidence" value="ECO:0007669"/>
    <property type="project" value="UniProtKB-ARBA"/>
</dbReference>
<keyword evidence="1" id="KW-0902">Two-component regulatory system</keyword>
<dbReference type="GO" id="GO:0000160">
    <property type="term" value="P:phosphorelay signal transduction system"/>
    <property type="evidence" value="ECO:0007669"/>
    <property type="project" value="UniProtKB-KW"/>
</dbReference>
<keyword evidence="2" id="KW-0597">Phosphoprotein</keyword>
<feature type="modified residue" description="Phosphohistidine" evidence="2">
    <location>
        <position position="56"/>
    </location>
</feature>
<dbReference type="AlphaFoldDB" id="A0A1V2H6K9"/>
<dbReference type="RefSeq" id="WP_076956927.1">
    <property type="nucleotide sequence ID" value="NZ_MLCO01000068.1"/>
</dbReference>
<dbReference type="InterPro" id="IPR036641">
    <property type="entry name" value="HPT_dom_sf"/>
</dbReference>
<evidence type="ECO:0000256" key="2">
    <source>
        <dbReference type="PROSITE-ProRule" id="PRU00110"/>
    </source>
</evidence>
<feature type="domain" description="HPt" evidence="3">
    <location>
        <begin position="10"/>
        <end position="110"/>
    </location>
</feature>
<evidence type="ECO:0000313" key="5">
    <source>
        <dbReference type="Proteomes" id="UP000188879"/>
    </source>
</evidence>
<evidence type="ECO:0000313" key="4">
    <source>
        <dbReference type="EMBL" id="ONG55763.1"/>
    </source>
</evidence>
<dbReference type="EMBL" id="MLCO01000068">
    <property type="protein sequence ID" value="ONG55763.1"/>
    <property type="molecule type" value="Genomic_DNA"/>
</dbReference>
<evidence type="ECO:0000259" key="3">
    <source>
        <dbReference type="PROSITE" id="PS50894"/>
    </source>
</evidence>
<organism evidence="4 5">
    <name type="scientific">Teichococcus deserti</name>
    <dbReference type="NCBI Taxonomy" id="1817963"/>
    <lineage>
        <taxon>Bacteria</taxon>
        <taxon>Pseudomonadati</taxon>
        <taxon>Pseudomonadota</taxon>
        <taxon>Alphaproteobacteria</taxon>
        <taxon>Acetobacterales</taxon>
        <taxon>Roseomonadaceae</taxon>
        <taxon>Roseomonas</taxon>
    </lineage>
</organism>
<dbReference type="Pfam" id="PF01627">
    <property type="entry name" value="Hpt"/>
    <property type="match status" value="1"/>
</dbReference>
<dbReference type="PROSITE" id="PS50894">
    <property type="entry name" value="HPT"/>
    <property type="match status" value="1"/>
</dbReference>
<dbReference type="Proteomes" id="UP000188879">
    <property type="component" value="Unassembled WGS sequence"/>
</dbReference>
<protein>
    <recommendedName>
        <fullName evidence="3">HPt domain-containing protein</fullName>
    </recommendedName>
</protein>
<dbReference type="InterPro" id="IPR008207">
    <property type="entry name" value="Sig_transdc_His_kin_Hpt_dom"/>
</dbReference>
<accession>A0A1V2H6K9</accession>
<gene>
    <name evidence="4" type="ORF">BKE38_08525</name>
</gene>
<proteinExistence type="predicted"/>
<evidence type="ECO:0000256" key="1">
    <source>
        <dbReference type="ARBA" id="ARBA00023012"/>
    </source>
</evidence>